<dbReference type="AlphaFoldDB" id="A0A8T0ICJ1"/>
<dbReference type="EMBL" id="CM026424">
    <property type="protein sequence ID" value="KAG0581460.1"/>
    <property type="molecule type" value="Genomic_DNA"/>
</dbReference>
<keyword evidence="1" id="KW-0732">Signal</keyword>
<dbReference type="Proteomes" id="UP000822688">
    <property type="component" value="Chromosome 4"/>
</dbReference>
<name>A0A8T0ICJ1_CERPU</name>
<feature type="signal peptide" evidence="1">
    <location>
        <begin position="1"/>
        <end position="16"/>
    </location>
</feature>
<comment type="caution">
    <text evidence="2">The sequence shown here is derived from an EMBL/GenBank/DDBJ whole genome shotgun (WGS) entry which is preliminary data.</text>
</comment>
<organism evidence="2 3">
    <name type="scientific">Ceratodon purpureus</name>
    <name type="common">Fire moss</name>
    <name type="synonym">Dicranum purpureum</name>
    <dbReference type="NCBI Taxonomy" id="3225"/>
    <lineage>
        <taxon>Eukaryota</taxon>
        <taxon>Viridiplantae</taxon>
        <taxon>Streptophyta</taxon>
        <taxon>Embryophyta</taxon>
        <taxon>Bryophyta</taxon>
        <taxon>Bryophytina</taxon>
        <taxon>Bryopsida</taxon>
        <taxon>Dicranidae</taxon>
        <taxon>Pseudoditrichales</taxon>
        <taxon>Ditrichaceae</taxon>
        <taxon>Ceratodon</taxon>
    </lineage>
</organism>
<proteinExistence type="predicted"/>
<accession>A0A8T0ICJ1</accession>
<keyword evidence="3" id="KW-1185">Reference proteome</keyword>
<feature type="chain" id="PRO_5035751762" description="Secreted protein" evidence="1">
    <location>
        <begin position="17"/>
        <end position="76"/>
    </location>
</feature>
<gene>
    <name evidence="2" type="ORF">KC19_4G253600</name>
</gene>
<evidence type="ECO:0000313" key="3">
    <source>
        <dbReference type="Proteomes" id="UP000822688"/>
    </source>
</evidence>
<reference evidence="2" key="1">
    <citation type="submission" date="2020-06" db="EMBL/GenBank/DDBJ databases">
        <title>WGS assembly of Ceratodon purpureus strain R40.</title>
        <authorList>
            <person name="Carey S.B."/>
            <person name="Jenkins J."/>
            <person name="Shu S."/>
            <person name="Lovell J.T."/>
            <person name="Sreedasyam A."/>
            <person name="Maumus F."/>
            <person name="Tiley G.P."/>
            <person name="Fernandez-Pozo N."/>
            <person name="Barry K."/>
            <person name="Chen C."/>
            <person name="Wang M."/>
            <person name="Lipzen A."/>
            <person name="Daum C."/>
            <person name="Saski C.A."/>
            <person name="Payton A.C."/>
            <person name="Mcbreen J.C."/>
            <person name="Conrad R.E."/>
            <person name="Kollar L.M."/>
            <person name="Olsson S."/>
            <person name="Huttunen S."/>
            <person name="Landis J.B."/>
            <person name="Wickett N.J."/>
            <person name="Johnson M.G."/>
            <person name="Rensing S.A."/>
            <person name="Grimwood J."/>
            <person name="Schmutz J."/>
            <person name="Mcdaniel S.F."/>
        </authorList>
    </citation>
    <scope>NUCLEOTIDE SEQUENCE</scope>
    <source>
        <strain evidence="2">R40</strain>
    </source>
</reference>
<evidence type="ECO:0000256" key="1">
    <source>
        <dbReference type="SAM" id="SignalP"/>
    </source>
</evidence>
<evidence type="ECO:0008006" key="4">
    <source>
        <dbReference type="Google" id="ProtNLM"/>
    </source>
</evidence>
<sequence length="76" mass="8627">MLCAAIKFTMVAWTTALWEDCGLHLLIRVSTLRTAVTNPSVPVLERAKPPRESCLIHEISKKMQTYLVLENCRQPC</sequence>
<evidence type="ECO:0000313" key="2">
    <source>
        <dbReference type="EMBL" id="KAG0581460.1"/>
    </source>
</evidence>
<protein>
    <recommendedName>
        <fullName evidence="4">Secreted protein</fullName>
    </recommendedName>
</protein>